<dbReference type="SUPFAM" id="SSF56672">
    <property type="entry name" value="DNA/RNA polymerases"/>
    <property type="match status" value="1"/>
</dbReference>
<dbReference type="GO" id="GO:0016787">
    <property type="term" value="F:hydrolase activity"/>
    <property type="evidence" value="ECO:0007669"/>
    <property type="project" value="UniProtKB-KW"/>
</dbReference>
<evidence type="ECO:0000313" key="4">
    <source>
        <dbReference type="EMBL" id="ABF97935.1"/>
    </source>
</evidence>
<dbReference type="InterPro" id="IPR043502">
    <property type="entry name" value="DNA/RNA_pol_sf"/>
</dbReference>
<dbReference type="PANTHER" id="PTHR42648">
    <property type="entry name" value="TRANSPOSASE, PUTATIVE-RELATED"/>
    <property type="match status" value="1"/>
</dbReference>
<accession>Q10FX2</accession>
<evidence type="ECO:0000259" key="3">
    <source>
        <dbReference type="PROSITE" id="PS50994"/>
    </source>
</evidence>
<protein>
    <submittedName>
        <fullName evidence="4">Retrotransposon protein, putative, unclassified</fullName>
    </submittedName>
</protein>
<dbReference type="InterPro" id="IPR039537">
    <property type="entry name" value="Retrotran_Ty1/copia-like"/>
</dbReference>
<dbReference type="AlphaFoldDB" id="Q10FX2"/>
<organism evidence="4">
    <name type="scientific">Oryza sativa subsp. japonica</name>
    <name type="common">Rice</name>
    <dbReference type="NCBI Taxonomy" id="39947"/>
    <lineage>
        <taxon>Eukaryota</taxon>
        <taxon>Viridiplantae</taxon>
        <taxon>Streptophyta</taxon>
        <taxon>Embryophyta</taxon>
        <taxon>Tracheophyta</taxon>
        <taxon>Spermatophyta</taxon>
        <taxon>Magnoliopsida</taxon>
        <taxon>Liliopsida</taxon>
        <taxon>Poales</taxon>
        <taxon>Poaceae</taxon>
        <taxon>BOP clade</taxon>
        <taxon>Oryzoideae</taxon>
        <taxon>Oryzeae</taxon>
        <taxon>Oryzinae</taxon>
        <taxon>Oryza</taxon>
        <taxon>Oryza sativa</taxon>
    </lineage>
</organism>
<keyword evidence="1" id="KW-0479">Metal-binding</keyword>
<dbReference type="GO" id="GO:0046872">
    <property type="term" value="F:metal ion binding"/>
    <property type="evidence" value="ECO:0007669"/>
    <property type="project" value="UniProtKB-KW"/>
</dbReference>
<dbReference type="PROSITE" id="PS50994">
    <property type="entry name" value="INTEGRASE"/>
    <property type="match status" value="1"/>
</dbReference>
<dbReference type="InterPro" id="IPR012337">
    <property type="entry name" value="RNaseH-like_sf"/>
</dbReference>
<keyword evidence="2" id="KW-0378">Hydrolase</keyword>
<dbReference type="PANTHER" id="PTHR42648:SF25">
    <property type="entry name" value="RNA-DIRECTED DNA POLYMERASE"/>
    <property type="match status" value="1"/>
</dbReference>
<sequence length="670" mass="74473">MGIIVHWKLSTTFLNCIRTSSVWCGSTRTATTHTSTIVSDAAGSYCSSAGQGQTTASAVPGGGQVQSTSATRVGAWRFCGPITPATPGGRKYFLLLVDDMSRYMWIRLLSGKHEAAAAIKQFHAGVEVESGRKLRALHTDHGGEFTSVEFTEYCADRGVRHDLMAPYSPQQNGVVERQNQTVVATAHSMLKASVDGITPYEAWHGRRPAVEHLRVFGCVGYVKTVKPNLRKLDDRAVGIEFCTPPTDASRGTDEAPRRYRTVANTLATMQPILDFDYSEECLLSEEEPTSFLEAEKQSCCRKAMLEEMKSIENNSTWCLTNLPPRHKPIGLKWVFKVKRDASGKILKHKARLVAKGYVQQHGVDYDEVFAPVARMETVRLLVAMAAQEGWEIHHMDVKSAFLNGDLEEDVYVVQPPGFVDEEHPDKVLILQKTLYGLKQAPRAWNAKLDESLVSLGFRRSVTEGAVYTRGRGDARLIVGVYVDDLIITGAKVGEISKFKEQMRSLFSMSDLELLTYYLGMEVNQSSEGVTMSQSAYATKILEKARMQGCNSSQVPMENRLKLSKESKGEDIDATQLRSIVGSLRYLLNTRPDLSYSVGYVSRFMEKPTTEHWAAVKHILRYIAGTLNVGVKFKREQGQGSLLVGYSDRDMAGMLMIEKAQPGFYSSLKKI</sequence>
<dbReference type="InterPro" id="IPR036397">
    <property type="entry name" value="RNaseH_sf"/>
</dbReference>
<name>Q10FX2_ORYSJ</name>
<dbReference type="Pfam" id="PF07727">
    <property type="entry name" value="RVT_2"/>
    <property type="match status" value="1"/>
</dbReference>
<dbReference type="GO" id="GO:0003676">
    <property type="term" value="F:nucleic acid binding"/>
    <property type="evidence" value="ECO:0007669"/>
    <property type="project" value="InterPro"/>
</dbReference>
<proteinExistence type="predicted"/>
<evidence type="ECO:0000256" key="2">
    <source>
        <dbReference type="ARBA" id="ARBA00022801"/>
    </source>
</evidence>
<dbReference type="Pfam" id="PF00665">
    <property type="entry name" value="rve"/>
    <property type="match status" value="1"/>
</dbReference>
<dbReference type="SUPFAM" id="SSF53098">
    <property type="entry name" value="Ribonuclease H-like"/>
    <property type="match status" value="1"/>
</dbReference>
<gene>
    <name evidence="4" type="ordered locus">LOC_Os03g44940</name>
</gene>
<reference evidence="4" key="1">
    <citation type="journal article" date="2005" name="Genome Res.">
        <title>Sequence, annotation, and analysis of synteny between rice chromosome 3 and diverged grass species.</title>
        <authorList>
            <consortium name="Rice Chromosome 3 Sequencing Consortium"/>
            <person name="Buell C.R."/>
            <person name="Yuan Q."/>
            <person name="Ouyang S."/>
            <person name="Liu J."/>
            <person name="Zhu W."/>
            <person name="Wang A."/>
            <person name="Maiti R."/>
            <person name="Haas B."/>
            <person name="Wortman J."/>
            <person name="Pertea M."/>
            <person name="Jones K.M."/>
            <person name="Kim M."/>
            <person name="Overton L."/>
            <person name="Tsitrin T."/>
            <person name="Fadrosh D."/>
            <person name="Bera J."/>
            <person name="Weaver B."/>
            <person name="Jin S."/>
            <person name="Johri S."/>
            <person name="Reardon M."/>
            <person name="Webb K."/>
            <person name="Hill J."/>
            <person name="Moffat K."/>
            <person name="Tallon L."/>
            <person name="Van Aken S."/>
            <person name="Lewis M."/>
            <person name="Utterback T."/>
            <person name="Feldblyum T."/>
            <person name="Zismann V."/>
            <person name="Iobst S."/>
            <person name="Hsiao J."/>
            <person name="de Vazeille A.R."/>
            <person name="Salzberg S.L."/>
            <person name="White O."/>
            <person name="Fraser C."/>
            <person name="Yu Y."/>
            <person name="Kim H."/>
            <person name="Rambo T."/>
            <person name="Currie J."/>
            <person name="Collura K."/>
            <person name="Kernodle-Thompson S."/>
            <person name="Wei F."/>
            <person name="Kudrna K."/>
            <person name="Ammiraju J.S."/>
            <person name="Luo M."/>
            <person name="Goicoechea J.L."/>
            <person name="Wing R.A."/>
            <person name="Henry D."/>
            <person name="Oates R."/>
            <person name="Palmer M."/>
            <person name="Pries G."/>
            <person name="Saski C."/>
            <person name="Simmons J."/>
            <person name="Soderlund C."/>
            <person name="Nelson W."/>
            <person name="de la Bastide M."/>
            <person name="Spiegel L."/>
            <person name="Nascimento L."/>
            <person name="Huang E."/>
            <person name="Preston R."/>
            <person name="Zutavern T."/>
            <person name="Palmer L."/>
            <person name="O'Shaughnessy A."/>
            <person name="Dike S."/>
            <person name="McCombie W.R."/>
            <person name="Minx P."/>
            <person name="Cordum H."/>
            <person name="Wilson R."/>
            <person name="Jin W."/>
            <person name="Lee H.R."/>
            <person name="Jiang J."/>
            <person name="Jackson S."/>
        </authorList>
    </citation>
    <scope>NUCLEOTIDE SEQUENCE [LARGE SCALE GENOMIC DNA]</scope>
</reference>
<dbReference type="GO" id="GO:0015074">
    <property type="term" value="P:DNA integration"/>
    <property type="evidence" value="ECO:0007669"/>
    <property type="project" value="InterPro"/>
</dbReference>
<feature type="domain" description="Integrase catalytic" evidence="3">
    <location>
        <begin position="56"/>
        <end position="182"/>
    </location>
</feature>
<reference evidence="4" key="2">
    <citation type="submission" date="2006-06" db="EMBL/GenBank/DDBJ databases">
        <authorList>
            <person name="Buell R."/>
            <person name="Wing R.A."/>
            <person name="McCombie W.A."/>
            <person name="Ouyang S."/>
        </authorList>
    </citation>
    <scope>NUCLEOTIDE SEQUENCE</scope>
</reference>
<dbReference type="InterPro" id="IPR013103">
    <property type="entry name" value="RVT_2"/>
</dbReference>
<dbReference type="Gene3D" id="3.30.420.10">
    <property type="entry name" value="Ribonuclease H-like superfamily/Ribonuclease H"/>
    <property type="match status" value="1"/>
</dbReference>
<dbReference type="EMBL" id="DP000009">
    <property type="protein sequence ID" value="ABF97935.1"/>
    <property type="molecule type" value="Genomic_DNA"/>
</dbReference>
<evidence type="ECO:0000256" key="1">
    <source>
        <dbReference type="ARBA" id="ARBA00022723"/>
    </source>
</evidence>
<dbReference type="InterPro" id="IPR001584">
    <property type="entry name" value="Integrase_cat-core"/>
</dbReference>